<dbReference type="AlphaFoldDB" id="A0A5M9JF05"/>
<gene>
    <name evidence="1" type="ORF">EYC84_008338</name>
</gene>
<comment type="caution">
    <text evidence="1">The sequence shown here is derived from an EMBL/GenBank/DDBJ whole genome shotgun (WGS) entry which is preliminary data.</text>
</comment>
<accession>A0A5M9JF05</accession>
<sequence>MLLHIHHFLLPTYYLSLPYVYTFSVRCGAANNCGFLGAWMISALLILRYDTTCHIRYQIHEIDEIDEINEILEILEIHEIHEVESWSSFC</sequence>
<keyword evidence="2" id="KW-1185">Reference proteome</keyword>
<evidence type="ECO:0000313" key="1">
    <source>
        <dbReference type="EMBL" id="KAA8567891.1"/>
    </source>
</evidence>
<reference evidence="1 2" key="1">
    <citation type="submission" date="2019-06" db="EMBL/GenBank/DDBJ databases">
        <title>Genome Sequence of the Brown Rot Fungal Pathogen Monilinia fructicola.</title>
        <authorList>
            <person name="De Miccolis Angelini R.M."/>
            <person name="Landi L."/>
            <person name="Abate D."/>
            <person name="Pollastro S."/>
            <person name="Romanazzi G."/>
            <person name="Faretra F."/>
        </authorList>
    </citation>
    <scope>NUCLEOTIDE SEQUENCE [LARGE SCALE GENOMIC DNA]</scope>
    <source>
        <strain evidence="1 2">Mfrc123</strain>
    </source>
</reference>
<dbReference type="EMBL" id="VICG01000010">
    <property type="protein sequence ID" value="KAA8567891.1"/>
    <property type="molecule type" value="Genomic_DNA"/>
</dbReference>
<organism evidence="1 2">
    <name type="scientific">Monilinia fructicola</name>
    <name type="common">Brown rot fungus</name>
    <name type="synonym">Ciboria fructicola</name>
    <dbReference type="NCBI Taxonomy" id="38448"/>
    <lineage>
        <taxon>Eukaryota</taxon>
        <taxon>Fungi</taxon>
        <taxon>Dikarya</taxon>
        <taxon>Ascomycota</taxon>
        <taxon>Pezizomycotina</taxon>
        <taxon>Leotiomycetes</taxon>
        <taxon>Helotiales</taxon>
        <taxon>Sclerotiniaceae</taxon>
        <taxon>Monilinia</taxon>
    </lineage>
</organism>
<name>A0A5M9JF05_MONFR</name>
<protein>
    <submittedName>
        <fullName evidence="1">Uncharacterized protein</fullName>
    </submittedName>
</protein>
<proteinExistence type="predicted"/>
<dbReference type="Proteomes" id="UP000322873">
    <property type="component" value="Unassembled WGS sequence"/>
</dbReference>
<evidence type="ECO:0000313" key="2">
    <source>
        <dbReference type="Proteomes" id="UP000322873"/>
    </source>
</evidence>